<dbReference type="EMBL" id="KV417510">
    <property type="protein sequence ID" value="KZP27157.1"/>
    <property type="molecule type" value="Genomic_DNA"/>
</dbReference>
<evidence type="ECO:0000313" key="1">
    <source>
        <dbReference type="EMBL" id="KZP27157.1"/>
    </source>
</evidence>
<dbReference type="AlphaFoldDB" id="A0A166QHQ9"/>
<organism evidence="1">
    <name type="scientific">Athelia psychrophila</name>
    <dbReference type="NCBI Taxonomy" id="1759441"/>
    <lineage>
        <taxon>Eukaryota</taxon>
        <taxon>Fungi</taxon>
        <taxon>Dikarya</taxon>
        <taxon>Basidiomycota</taxon>
        <taxon>Agaricomycotina</taxon>
        <taxon>Agaricomycetes</taxon>
        <taxon>Agaricomycetidae</taxon>
        <taxon>Atheliales</taxon>
        <taxon>Atheliaceae</taxon>
        <taxon>Athelia</taxon>
    </lineage>
</organism>
<gene>
    <name evidence="1" type="ORF">FIBSPDRAFT_853835</name>
</gene>
<protein>
    <submittedName>
        <fullName evidence="1">Uncharacterized protein</fullName>
    </submittedName>
</protein>
<sequence>MYLIWVIARNVISSPVSSELWVEWQPTAANPFSWSLNPGSRTCFSPSVNSSHGLIKI</sequence>
<proteinExistence type="predicted"/>
<name>A0A166QHQ9_9AGAM</name>
<reference evidence="1" key="1">
    <citation type="journal article" date="2016" name="Mol. Biol. Evol.">
        <title>Comparative Genomics of Early-Diverging Mushroom-Forming Fungi Provides Insights into the Origins of Lignocellulose Decay Capabilities.</title>
        <authorList>
            <person name="Nagy L.G."/>
            <person name="Riley R."/>
            <person name="Tritt A."/>
            <person name="Adam C."/>
            <person name="Daum C."/>
            <person name="Floudas D."/>
            <person name="Sun H."/>
            <person name="Yadav J.S."/>
            <person name="Pangilinan J."/>
            <person name="Larsson K.H."/>
            <person name="Matsuura K."/>
            <person name="Barry K."/>
            <person name="Labutti K."/>
            <person name="Kuo R."/>
            <person name="Ohm R.A."/>
            <person name="Bhattacharya S.S."/>
            <person name="Shirouzu T."/>
            <person name="Yoshinaga Y."/>
            <person name="Martin F.M."/>
            <person name="Grigoriev I.V."/>
            <person name="Hibbett D.S."/>
        </authorList>
    </citation>
    <scope>NUCLEOTIDE SEQUENCE [LARGE SCALE GENOMIC DNA]</scope>
    <source>
        <strain evidence="1">CBS 109695</strain>
    </source>
</reference>
<accession>A0A166QHQ9</accession>